<feature type="transmembrane region" description="Helical" evidence="6">
    <location>
        <begin position="390"/>
        <end position="412"/>
    </location>
</feature>
<dbReference type="PANTHER" id="PTHR23519:SF1">
    <property type="entry name" value="AUTOPHAGY-RELATED PROTEIN 22"/>
    <property type="match status" value="1"/>
</dbReference>
<feature type="transmembrane region" description="Helical" evidence="6">
    <location>
        <begin position="351"/>
        <end position="370"/>
    </location>
</feature>
<dbReference type="GO" id="GO:0005886">
    <property type="term" value="C:plasma membrane"/>
    <property type="evidence" value="ECO:0007669"/>
    <property type="project" value="UniProtKB-SubCell"/>
</dbReference>
<dbReference type="SUPFAM" id="SSF103473">
    <property type="entry name" value="MFS general substrate transporter"/>
    <property type="match status" value="1"/>
</dbReference>
<evidence type="ECO:0000256" key="3">
    <source>
        <dbReference type="ARBA" id="ARBA00022692"/>
    </source>
</evidence>
<dbReference type="PANTHER" id="PTHR23519">
    <property type="entry name" value="AUTOPHAGY-RELATED PROTEIN 22"/>
    <property type="match status" value="1"/>
</dbReference>
<accession>A0A1G8DNN7</accession>
<dbReference type="Proteomes" id="UP000198923">
    <property type="component" value="Unassembled WGS sequence"/>
</dbReference>
<feature type="transmembrane region" description="Helical" evidence="6">
    <location>
        <begin position="296"/>
        <end position="315"/>
    </location>
</feature>
<dbReference type="InterPro" id="IPR020846">
    <property type="entry name" value="MFS_dom"/>
</dbReference>
<dbReference type="InterPro" id="IPR024671">
    <property type="entry name" value="Atg22-like"/>
</dbReference>
<gene>
    <name evidence="8" type="ORF">SAMN05421505_118119</name>
</gene>
<keyword evidence="2" id="KW-0813">Transport</keyword>
<feature type="transmembrane region" description="Helical" evidence="6">
    <location>
        <begin position="126"/>
        <end position="146"/>
    </location>
</feature>
<dbReference type="InterPro" id="IPR036259">
    <property type="entry name" value="MFS_trans_sf"/>
</dbReference>
<feature type="transmembrane region" description="Helical" evidence="6">
    <location>
        <begin position="418"/>
        <end position="437"/>
    </location>
</feature>
<dbReference type="STRING" id="504805.SAMN05421505_118119"/>
<evidence type="ECO:0000256" key="4">
    <source>
        <dbReference type="ARBA" id="ARBA00022989"/>
    </source>
</evidence>
<feature type="transmembrane region" description="Helical" evidence="6">
    <location>
        <begin position="21"/>
        <end position="40"/>
    </location>
</feature>
<feature type="transmembrane region" description="Helical" evidence="6">
    <location>
        <begin position="102"/>
        <end position="120"/>
    </location>
</feature>
<keyword evidence="9" id="KW-1185">Reference proteome</keyword>
<protein>
    <submittedName>
        <fullName evidence="8">MFS transporter, UMF1 family</fullName>
    </submittedName>
</protein>
<proteinExistence type="predicted"/>
<sequence>MTIKAVEDGSSASRLREQRGWYWYDFANSAFPTTVMTVFLGPYLTDIAETAAAGAPYVDVLGFDVRPEAYYPFVLGVSAIFQILFMLIAGALADHTGRKRELLGFFAFLGAAATVCMWFISDGRYLLGGVLYLIGNVCFAAAMVVYNSFLPEISTSDERDKVSSRGWGFGYLGGGTLLVVNLALFTQADALGIGEGVAVRLALASAGLWWGAFTVIPMMRLRNRPPKAADAAPGEPAGRAFTGSLRQLARTAAGLRHYPLTLFFLLAYLVYNDGVQTVISFSATYADQTLGLSTNVQISAILLVQFAAFGGALLLGRLAARYGAKRVVLVSLVAWTGVVTVAYFLQQGSAWQFYALGFAIAVVMGGTQSLSRSMFSLVIPRGREAEYFSLYEISDKGATVIGSFVLATAVQVTGSQRAGIISLIVFFAVGFVLLWLVNLPKAIRAAGNEVPERI</sequence>
<dbReference type="GO" id="GO:0022857">
    <property type="term" value="F:transmembrane transporter activity"/>
    <property type="evidence" value="ECO:0007669"/>
    <property type="project" value="InterPro"/>
</dbReference>
<feature type="transmembrane region" description="Helical" evidence="6">
    <location>
        <begin position="167"/>
        <end position="185"/>
    </location>
</feature>
<keyword evidence="4 6" id="KW-1133">Transmembrane helix</keyword>
<dbReference type="Pfam" id="PF11700">
    <property type="entry name" value="ATG22"/>
    <property type="match status" value="1"/>
</dbReference>
<dbReference type="AlphaFoldDB" id="A0A1G8DNN7"/>
<evidence type="ECO:0000259" key="7">
    <source>
        <dbReference type="PROSITE" id="PS50850"/>
    </source>
</evidence>
<evidence type="ECO:0000256" key="2">
    <source>
        <dbReference type="ARBA" id="ARBA00022448"/>
    </source>
</evidence>
<evidence type="ECO:0000256" key="6">
    <source>
        <dbReference type="SAM" id="Phobius"/>
    </source>
</evidence>
<organism evidence="8 9">
    <name type="scientific">Sinosporangium album</name>
    <dbReference type="NCBI Taxonomy" id="504805"/>
    <lineage>
        <taxon>Bacteria</taxon>
        <taxon>Bacillati</taxon>
        <taxon>Actinomycetota</taxon>
        <taxon>Actinomycetes</taxon>
        <taxon>Streptosporangiales</taxon>
        <taxon>Streptosporangiaceae</taxon>
        <taxon>Sinosporangium</taxon>
    </lineage>
</organism>
<dbReference type="Gene3D" id="1.20.1250.20">
    <property type="entry name" value="MFS general substrate transporter like domains"/>
    <property type="match status" value="1"/>
</dbReference>
<evidence type="ECO:0000313" key="9">
    <source>
        <dbReference type="Proteomes" id="UP000198923"/>
    </source>
</evidence>
<evidence type="ECO:0000256" key="5">
    <source>
        <dbReference type="ARBA" id="ARBA00023136"/>
    </source>
</evidence>
<name>A0A1G8DNN7_9ACTN</name>
<dbReference type="InterPro" id="IPR050495">
    <property type="entry name" value="ATG22/LtaA_families"/>
</dbReference>
<dbReference type="EMBL" id="FNCN01000018">
    <property type="protein sequence ID" value="SDH59314.1"/>
    <property type="molecule type" value="Genomic_DNA"/>
</dbReference>
<evidence type="ECO:0000256" key="1">
    <source>
        <dbReference type="ARBA" id="ARBA00004651"/>
    </source>
</evidence>
<dbReference type="PROSITE" id="PS50850">
    <property type="entry name" value="MFS"/>
    <property type="match status" value="1"/>
</dbReference>
<comment type="subcellular location">
    <subcellularLocation>
        <location evidence="1">Cell membrane</location>
        <topology evidence="1">Multi-pass membrane protein</topology>
    </subcellularLocation>
</comment>
<evidence type="ECO:0000313" key="8">
    <source>
        <dbReference type="EMBL" id="SDH59314.1"/>
    </source>
</evidence>
<feature type="transmembrane region" description="Helical" evidence="6">
    <location>
        <begin position="69"/>
        <end position="90"/>
    </location>
</feature>
<feature type="transmembrane region" description="Helical" evidence="6">
    <location>
        <begin position="327"/>
        <end position="345"/>
    </location>
</feature>
<reference evidence="8 9" key="1">
    <citation type="submission" date="2016-10" db="EMBL/GenBank/DDBJ databases">
        <authorList>
            <person name="de Groot N.N."/>
        </authorList>
    </citation>
    <scope>NUCLEOTIDE SEQUENCE [LARGE SCALE GENOMIC DNA]</scope>
    <source>
        <strain evidence="8 9">CPCC 201354</strain>
    </source>
</reference>
<keyword evidence="3 6" id="KW-0812">Transmembrane</keyword>
<keyword evidence="5 6" id="KW-0472">Membrane</keyword>
<feature type="domain" description="Major facilitator superfamily (MFS) profile" evidence="7">
    <location>
        <begin position="260"/>
        <end position="454"/>
    </location>
</feature>
<feature type="transmembrane region" description="Helical" evidence="6">
    <location>
        <begin position="197"/>
        <end position="216"/>
    </location>
</feature>